<dbReference type="EMBL" id="JACHXW010000004">
    <property type="protein sequence ID" value="MBB3151594.1"/>
    <property type="molecule type" value="Genomic_DNA"/>
</dbReference>
<gene>
    <name evidence="1" type="ORF">FHS16_001640</name>
</gene>
<evidence type="ECO:0000313" key="1">
    <source>
        <dbReference type="EMBL" id="MBB3151594.1"/>
    </source>
</evidence>
<keyword evidence="2" id="KW-1185">Reference proteome</keyword>
<protein>
    <recommendedName>
        <fullName evidence="3">DUF3006 domain-containing protein</fullName>
    </recommendedName>
</protein>
<comment type="caution">
    <text evidence="1">The sequence shown here is derived from an EMBL/GenBank/DDBJ whole genome shotgun (WGS) entry which is preliminary data.</text>
</comment>
<name>A0A7W5C7P3_9BACL</name>
<sequence>MKDMSQGETQCQIKRSGKIIELDHLTATISINGKAIKVPASKIAAEVENGDLVCWAGSMWTIESNTQSEEQ</sequence>
<accession>A0A7W5C7P3</accession>
<organism evidence="1 2">
    <name type="scientific">Paenibacillus endophyticus</name>
    <dbReference type="NCBI Taxonomy" id="1294268"/>
    <lineage>
        <taxon>Bacteria</taxon>
        <taxon>Bacillati</taxon>
        <taxon>Bacillota</taxon>
        <taxon>Bacilli</taxon>
        <taxon>Bacillales</taxon>
        <taxon>Paenibacillaceae</taxon>
        <taxon>Paenibacillus</taxon>
    </lineage>
</organism>
<evidence type="ECO:0000313" key="2">
    <source>
        <dbReference type="Proteomes" id="UP000518605"/>
    </source>
</evidence>
<proteinExistence type="predicted"/>
<dbReference type="Proteomes" id="UP000518605">
    <property type="component" value="Unassembled WGS sequence"/>
</dbReference>
<dbReference type="AlphaFoldDB" id="A0A7W5C7P3"/>
<evidence type="ECO:0008006" key="3">
    <source>
        <dbReference type="Google" id="ProtNLM"/>
    </source>
</evidence>
<reference evidence="1 2" key="1">
    <citation type="submission" date="2020-08" db="EMBL/GenBank/DDBJ databases">
        <title>Genomic Encyclopedia of Type Strains, Phase III (KMG-III): the genomes of soil and plant-associated and newly described type strains.</title>
        <authorList>
            <person name="Whitman W."/>
        </authorList>
    </citation>
    <scope>NUCLEOTIDE SEQUENCE [LARGE SCALE GENOMIC DNA]</scope>
    <source>
        <strain evidence="1 2">CECT 8234</strain>
    </source>
</reference>
<dbReference type="RefSeq" id="WP_183560731.1">
    <property type="nucleotide sequence ID" value="NZ_CBCSLB010000011.1"/>
</dbReference>